<dbReference type="Pfam" id="PF01339">
    <property type="entry name" value="CheB_methylest"/>
    <property type="match status" value="1"/>
</dbReference>
<feature type="domain" description="CheR-type methyltransferase" evidence="17">
    <location>
        <begin position="228"/>
        <end position="487"/>
    </location>
</feature>
<dbReference type="InterPro" id="IPR022642">
    <property type="entry name" value="CheR_C"/>
</dbReference>
<dbReference type="SMART" id="SM00448">
    <property type="entry name" value="REC"/>
    <property type="match status" value="1"/>
</dbReference>
<gene>
    <name evidence="18" type="ORF">GT347_01810</name>
</gene>
<evidence type="ECO:0000256" key="6">
    <source>
        <dbReference type="ARBA" id="ARBA00022679"/>
    </source>
</evidence>
<dbReference type="GO" id="GO:0008757">
    <property type="term" value="F:S-adenosylmethionine-dependent methyltransferase activity"/>
    <property type="evidence" value="ECO:0007669"/>
    <property type="project" value="InterPro"/>
</dbReference>
<dbReference type="SUPFAM" id="SSF55874">
    <property type="entry name" value="ATPase domain of HSP90 chaperone/DNA topoisomerase II/histidine kinase"/>
    <property type="match status" value="1"/>
</dbReference>
<dbReference type="PROSITE" id="PS50113">
    <property type="entry name" value="PAC"/>
    <property type="match status" value="3"/>
</dbReference>
<dbReference type="InterPro" id="IPR036890">
    <property type="entry name" value="HATPase_C_sf"/>
</dbReference>
<dbReference type="Pfam" id="PF03705">
    <property type="entry name" value="CheR_N"/>
    <property type="match status" value="1"/>
</dbReference>
<feature type="domain" description="CheB-type methylesterase" evidence="16">
    <location>
        <begin position="27"/>
        <end position="212"/>
    </location>
</feature>
<evidence type="ECO:0000256" key="3">
    <source>
        <dbReference type="ARBA" id="ARBA00012438"/>
    </source>
</evidence>
<dbReference type="GO" id="GO:0005886">
    <property type="term" value="C:plasma membrane"/>
    <property type="evidence" value="ECO:0007669"/>
    <property type="project" value="UniProtKB-SubCell"/>
</dbReference>
<reference evidence="18 19" key="1">
    <citation type="submission" date="2020-01" db="EMBL/GenBank/DDBJ databases">
        <title>Genome sequencing of strain KACC 21265.</title>
        <authorList>
            <person name="Heo J."/>
            <person name="Kim S.-J."/>
            <person name="Kim J.-S."/>
            <person name="Hong S.-B."/>
            <person name="Kwon S.-W."/>
        </authorList>
    </citation>
    <scope>NUCLEOTIDE SEQUENCE [LARGE SCALE GENOMIC DNA]</scope>
    <source>
        <strain evidence="18 19">KACC 21265</strain>
    </source>
</reference>
<dbReference type="Pfam" id="PF01739">
    <property type="entry name" value="CheR"/>
    <property type="match status" value="1"/>
</dbReference>
<evidence type="ECO:0000256" key="10">
    <source>
        <dbReference type="SAM" id="Coils"/>
    </source>
</evidence>
<dbReference type="Gene3D" id="3.30.450.20">
    <property type="entry name" value="PAS domain"/>
    <property type="match status" value="3"/>
</dbReference>
<dbReference type="CDD" id="cd00075">
    <property type="entry name" value="HATPase"/>
    <property type="match status" value="1"/>
</dbReference>
<evidence type="ECO:0000256" key="4">
    <source>
        <dbReference type="ARBA" id="ARBA00022500"/>
    </source>
</evidence>
<dbReference type="InterPro" id="IPR001789">
    <property type="entry name" value="Sig_transdc_resp-reg_receiver"/>
</dbReference>
<comment type="subcellular location">
    <subcellularLocation>
        <location evidence="2">Cell inner membrane</location>
        <topology evidence="2">Multi-pass membrane protein</topology>
    </subcellularLocation>
</comment>
<feature type="modified residue" description="4-aspartylphosphate" evidence="9">
    <location>
        <position position="1462"/>
    </location>
</feature>
<feature type="domain" description="PAS" evidence="14">
    <location>
        <begin position="883"/>
        <end position="953"/>
    </location>
</feature>
<dbReference type="FunFam" id="3.30.565.10:FF:000006">
    <property type="entry name" value="Sensor histidine kinase WalK"/>
    <property type="match status" value="1"/>
</dbReference>
<evidence type="ECO:0000256" key="2">
    <source>
        <dbReference type="ARBA" id="ARBA00004429"/>
    </source>
</evidence>
<dbReference type="PRINTS" id="PR00996">
    <property type="entry name" value="CHERMTFRASE"/>
</dbReference>
<dbReference type="GO" id="GO:0000155">
    <property type="term" value="F:phosphorelay sensor kinase activity"/>
    <property type="evidence" value="ECO:0007669"/>
    <property type="project" value="InterPro"/>
</dbReference>
<evidence type="ECO:0000259" key="13">
    <source>
        <dbReference type="PROSITE" id="PS50110"/>
    </source>
</evidence>
<dbReference type="GO" id="GO:0006935">
    <property type="term" value="P:chemotaxis"/>
    <property type="evidence" value="ECO:0007669"/>
    <property type="project" value="UniProtKB-UniRule"/>
</dbReference>
<dbReference type="SMART" id="SM00388">
    <property type="entry name" value="HisKA"/>
    <property type="match status" value="1"/>
</dbReference>
<evidence type="ECO:0000313" key="19">
    <source>
        <dbReference type="Proteomes" id="UP000464787"/>
    </source>
</evidence>
<dbReference type="CDD" id="cd16434">
    <property type="entry name" value="CheB-CheR_fusion"/>
    <property type="match status" value="1"/>
</dbReference>
<dbReference type="InterPro" id="IPR029063">
    <property type="entry name" value="SAM-dependent_MTases_sf"/>
</dbReference>
<dbReference type="Pfam" id="PF00512">
    <property type="entry name" value="HisKA"/>
    <property type="match status" value="1"/>
</dbReference>
<dbReference type="Pfam" id="PF13426">
    <property type="entry name" value="PAS_9"/>
    <property type="match status" value="1"/>
</dbReference>
<feature type="domain" description="Histidine kinase" evidence="12">
    <location>
        <begin position="1168"/>
        <end position="1386"/>
    </location>
</feature>
<dbReference type="GO" id="GO:0006355">
    <property type="term" value="P:regulation of DNA-templated transcription"/>
    <property type="evidence" value="ECO:0007669"/>
    <property type="project" value="InterPro"/>
</dbReference>
<dbReference type="PROSITE" id="PS50122">
    <property type="entry name" value="CHEB"/>
    <property type="match status" value="1"/>
</dbReference>
<dbReference type="Pfam" id="PF02518">
    <property type="entry name" value="HATPase_c"/>
    <property type="match status" value="1"/>
</dbReference>
<dbReference type="PROSITE" id="PS50112">
    <property type="entry name" value="PAS"/>
    <property type="match status" value="2"/>
</dbReference>
<dbReference type="EMBL" id="CP047650">
    <property type="protein sequence ID" value="QHI96835.1"/>
    <property type="molecule type" value="Genomic_DNA"/>
</dbReference>
<dbReference type="InterPro" id="IPR003594">
    <property type="entry name" value="HATPase_dom"/>
</dbReference>
<evidence type="ECO:0000256" key="5">
    <source>
        <dbReference type="ARBA" id="ARBA00022553"/>
    </source>
</evidence>
<evidence type="ECO:0000259" key="12">
    <source>
        <dbReference type="PROSITE" id="PS50109"/>
    </source>
</evidence>
<feature type="coiled-coil region" evidence="10">
    <location>
        <begin position="686"/>
        <end position="758"/>
    </location>
</feature>
<evidence type="ECO:0000313" key="18">
    <source>
        <dbReference type="EMBL" id="QHI96835.1"/>
    </source>
</evidence>
<dbReference type="Gene3D" id="3.40.50.2300">
    <property type="match status" value="1"/>
</dbReference>
<keyword evidence="6" id="KW-0808">Transferase</keyword>
<feature type="active site" evidence="8">
    <location>
        <position position="39"/>
    </location>
</feature>
<dbReference type="CDD" id="cd00130">
    <property type="entry name" value="PAS"/>
    <property type="match status" value="3"/>
</dbReference>
<accession>A0A857J1T8</accession>
<comment type="catalytic activity">
    <reaction evidence="1">
        <text>ATP + protein L-histidine = ADP + protein N-phospho-L-histidine.</text>
        <dbReference type="EC" id="2.7.13.3"/>
    </reaction>
</comment>
<evidence type="ECO:0000259" key="15">
    <source>
        <dbReference type="PROSITE" id="PS50113"/>
    </source>
</evidence>
<dbReference type="InterPro" id="IPR005467">
    <property type="entry name" value="His_kinase_dom"/>
</dbReference>
<keyword evidence="7" id="KW-0418">Kinase</keyword>
<dbReference type="GO" id="GO:0000156">
    <property type="term" value="F:phosphorelay response regulator activity"/>
    <property type="evidence" value="ECO:0007669"/>
    <property type="project" value="InterPro"/>
</dbReference>
<dbReference type="InterPro" id="IPR013767">
    <property type="entry name" value="PAS_fold"/>
</dbReference>
<protein>
    <recommendedName>
        <fullName evidence="3">histidine kinase</fullName>
        <ecNumber evidence="3">2.7.13.3</ecNumber>
    </recommendedName>
</protein>
<dbReference type="SUPFAM" id="SSF47757">
    <property type="entry name" value="Chemotaxis receptor methyltransferase CheR, N-terminal domain"/>
    <property type="match status" value="1"/>
</dbReference>
<feature type="active site" evidence="8">
    <location>
        <position position="159"/>
    </location>
</feature>
<dbReference type="SMART" id="SM00387">
    <property type="entry name" value="HATPase_c"/>
    <property type="match status" value="1"/>
</dbReference>
<name>A0A857J1T8_9BURK</name>
<dbReference type="SUPFAM" id="SSF52738">
    <property type="entry name" value="Methylesterase CheB, C-terminal domain"/>
    <property type="match status" value="1"/>
</dbReference>
<dbReference type="EC" id="2.7.13.3" evidence="3"/>
<evidence type="ECO:0000259" key="14">
    <source>
        <dbReference type="PROSITE" id="PS50112"/>
    </source>
</evidence>
<dbReference type="SMART" id="SM00086">
    <property type="entry name" value="PAC"/>
    <property type="match status" value="3"/>
</dbReference>
<dbReference type="Pfam" id="PF00989">
    <property type="entry name" value="PAS"/>
    <property type="match status" value="1"/>
</dbReference>
<evidence type="ECO:0000256" key="1">
    <source>
        <dbReference type="ARBA" id="ARBA00000085"/>
    </source>
</evidence>
<keyword evidence="8" id="KW-0378">Hydrolase</keyword>
<evidence type="ECO:0000259" key="16">
    <source>
        <dbReference type="PROSITE" id="PS50122"/>
    </source>
</evidence>
<dbReference type="SUPFAM" id="SSF47384">
    <property type="entry name" value="Homodimeric domain of signal transducing histidine kinase"/>
    <property type="match status" value="1"/>
</dbReference>
<dbReference type="NCBIfam" id="TIGR00229">
    <property type="entry name" value="sensory_box"/>
    <property type="match status" value="2"/>
</dbReference>
<dbReference type="Gene3D" id="3.40.50.150">
    <property type="entry name" value="Vaccinia Virus protein VP39"/>
    <property type="match status" value="1"/>
</dbReference>
<dbReference type="Gene3D" id="1.10.287.130">
    <property type="match status" value="1"/>
</dbReference>
<dbReference type="InterPro" id="IPR003661">
    <property type="entry name" value="HisK_dim/P_dom"/>
</dbReference>
<sequence>MDEAVSGPQRQEPGGMDDTASRQGLPLLPLLPVVALGGSAGSIKALRSFLASLPPGGTGLAYVVVLHLSARHESTLAELLQAHTPMPVLQVQQACEMEPDTVYVIPPGKGLGSEGGMLRLSELPRERHRHHAVDVFLRCLAASHGPRAVAVILSGADRDGAVGIRAIRDGGGLAIVQDPEQAEFDRMPRSAIATGMADWVLPVEQIGARILQHHARAPEQAPQLQARQAPLAADLGEDSLRDVLAFLRVRTGRDLLCYKRATVLRRIARRMQVNNVPDLPAYLDCLRTLPGESAALLQDLLISGTNFFRDAECFAALQARLPALFEGKRPSDAVRVWVAACASGEEAYSVAMLLTEYARTLEAPPAIQVFATDLDHDALHLAREGRYPSAIEADVGPARLQQFFTREHGAYRVRRELREMVLFAAHDVLSDSPFSRLDLVTCRNLLVYLQRPVQQKVLDTFGFALQAGGLLFLGASESVGQGSRHFDGLDPQCRIYQRRALPSKAPGAHAPASAARAGPAPALQGASRRLAAPIAPIPLPHGGSRQLSWAELHYRMLEAVAPPTVLIDTQHEIVHLSATAGRFLQFPGGEPSRNLLRAVHADLRGRLRAAIHKAAQNDAPVHLAPKTVQLPEGPVTLHISVSPAGHVAPGHRLVAFRAERSPDTQLQPAADEDLQPHEEPLPSHVETELERLKSQLRDTVEQYEASTEELKASNEELQSMNEELRSATEELETSRQELQSINEELHTVNSELKSKVDELGQANSDMHNLMDATAIATVFLDRELRITRFTPSAVRLFSLIPADLGRPLSDLKTELDYPGLSTDARRVLENLAPLEREVGTASGGWNLVRLLPYRTQDDRIAGVVLAFIDITEHKNAREALRLSDARFTAVVNQAAVGVLQAGLDGRIFFCNAALRRTLRHAEAELLGRPVIAAIHPDDRPRVQSLFVRLVRERQAFEVEARMLRQDGSTLWMFLSMSLFMNSSDAGAAVLLVCTDITERKWAEDALRRSEEGLRLIIENAVEYAIFTLDATRRITSWNVGAERLLGYDESEAMGRQADMLFTPADREAALPAQEQALAAREGTARYERLHMRKDGSVFWGGGALMTMRDHAGAVVGFVKILRDQSSARETQAALERGRADLEAALHEKEASRAALEAADVAKDRFLAVLSHELRNPLASVHSSAQALLTPRLQLKDREHAAQVVHRQANVMKGLLDELLDISRLRVGRLVLQRRTVDLAEAVQRAVDAVRPAFEEAQHTLELQLPSTPVLLHADPLRLSQILTNLLANAARYTPEGGHISLHAQAEGRTAVIEVQDNGIGMAPAEVESMFEMFLQGAADGHRSTGGLGIGLALVRRLVELHGGQVVGSSEGAGRGSRFVVRLPMAAPQAAAVAAPARLPAPSLLSGPTPQVRRLLVADDNADAAWSISKLLEIQGFEVHTAAGGLDALGVAEAVRPQVAVLDLDMPDLTGYEVARRLRALPWGREMQLIAASGWGQGQDREAAAAAGFDAHLVKPVELADLLALLVPRKSGAAGP</sequence>
<feature type="domain" description="PAC" evidence="15">
    <location>
        <begin position="832"/>
        <end position="882"/>
    </location>
</feature>
<dbReference type="PROSITE" id="PS50123">
    <property type="entry name" value="CHER"/>
    <property type="match status" value="1"/>
</dbReference>
<feature type="domain" description="Response regulatory" evidence="13">
    <location>
        <begin position="1413"/>
        <end position="1529"/>
    </location>
</feature>
<evidence type="ECO:0000256" key="9">
    <source>
        <dbReference type="PROSITE-ProRule" id="PRU00169"/>
    </source>
</evidence>
<feature type="domain" description="PAC" evidence="15">
    <location>
        <begin position="956"/>
        <end position="1008"/>
    </location>
</feature>
<dbReference type="PROSITE" id="PS50109">
    <property type="entry name" value="HIS_KIN"/>
    <property type="match status" value="1"/>
</dbReference>
<dbReference type="PANTHER" id="PTHR24422">
    <property type="entry name" value="CHEMOTAXIS PROTEIN METHYLTRANSFERASE"/>
    <property type="match status" value="1"/>
</dbReference>
<dbReference type="PROSITE" id="PS50110">
    <property type="entry name" value="RESPONSE_REGULATORY"/>
    <property type="match status" value="1"/>
</dbReference>
<evidence type="ECO:0000259" key="17">
    <source>
        <dbReference type="PROSITE" id="PS50123"/>
    </source>
</evidence>
<dbReference type="CDD" id="cd00082">
    <property type="entry name" value="HisKA"/>
    <property type="match status" value="1"/>
</dbReference>
<keyword evidence="4 8" id="KW-0145">Chemotaxis</keyword>
<dbReference type="KEGG" id="xyk:GT347_01810"/>
<feature type="active site" evidence="8">
    <location>
        <position position="67"/>
    </location>
</feature>
<dbReference type="InterPro" id="IPR000014">
    <property type="entry name" value="PAS"/>
</dbReference>
<feature type="region of interest" description="Disordered" evidence="11">
    <location>
        <begin position="1"/>
        <end position="22"/>
    </location>
</feature>
<dbReference type="InterPro" id="IPR011006">
    <property type="entry name" value="CheY-like_superfamily"/>
</dbReference>
<dbReference type="SUPFAM" id="SSF53335">
    <property type="entry name" value="S-adenosyl-L-methionine-dependent methyltransferases"/>
    <property type="match status" value="1"/>
</dbReference>
<dbReference type="GO" id="GO:0008984">
    <property type="term" value="F:protein-glutamate methylesterase activity"/>
    <property type="evidence" value="ECO:0007669"/>
    <property type="project" value="InterPro"/>
</dbReference>
<organism evidence="18 19">
    <name type="scientific">Xylophilus rhododendri</name>
    <dbReference type="NCBI Taxonomy" id="2697032"/>
    <lineage>
        <taxon>Bacteria</taxon>
        <taxon>Pseudomonadati</taxon>
        <taxon>Pseudomonadota</taxon>
        <taxon>Betaproteobacteria</taxon>
        <taxon>Burkholderiales</taxon>
        <taxon>Xylophilus</taxon>
    </lineage>
</organism>
<dbReference type="InterPro" id="IPR035965">
    <property type="entry name" value="PAS-like_dom_sf"/>
</dbReference>
<evidence type="ECO:0000256" key="7">
    <source>
        <dbReference type="ARBA" id="ARBA00022777"/>
    </source>
</evidence>
<dbReference type="GO" id="GO:0005737">
    <property type="term" value="C:cytoplasm"/>
    <property type="evidence" value="ECO:0007669"/>
    <property type="project" value="InterPro"/>
</dbReference>
<dbReference type="InterPro" id="IPR000780">
    <property type="entry name" value="CheR_MeTrfase"/>
</dbReference>
<proteinExistence type="predicted"/>
<dbReference type="InterPro" id="IPR022641">
    <property type="entry name" value="CheR_N"/>
</dbReference>
<dbReference type="InterPro" id="IPR000700">
    <property type="entry name" value="PAS-assoc_C"/>
</dbReference>
<dbReference type="InterPro" id="IPR001610">
    <property type="entry name" value="PAC"/>
</dbReference>
<dbReference type="Gene3D" id="3.30.565.10">
    <property type="entry name" value="Histidine kinase-like ATPase, C-terminal domain"/>
    <property type="match status" value="1"/>
</dbReference>
<dbReference type="Pfam" id="PF13596">
    <property type="entry name" value="PAS_10"/>
    <property type="match status" value="1"/>
</dbReference>
<keyword evidence="19" id="KW-1185">Reference proteome</keyword>
<evidence type="ECO:0000256" key="8">
    <source>
        <dbReference type="PROSITE-ProRule" id="PRU00050"/>
    </source>
</evidence>
<dbReference type="Pfam" id="PF00072">
    <property type="entry name" value="Response_reg"/>
    <property type="match status" value="1"/>
</dbReference>
<dbReference type="Proteomes" id="UP000464787">
    <property type="component" value="Chromosome"/>
</dbReference>
<evidence type="ECO:0000256" key="11">
    <source>
        <dbReference type="SAM" id="MobiDB-lite"/>
    </source>
</evidence>
<dbReference type="SUPFAM" id="SSF55785">
    <property type="entry name" value="PYP-like sensor domain (PAS domain)"/>
    <property type="match status" value="3"/>
</dbReference>
<keyword evidence="10" id="KW-0175">Coiled coil</keyword>
<dbReference type="SMART" id="SM00138">
    <property type="entry name" value="MeTrc"/>
    <property type="match status" value="1"/>
</dbReference>
<dbReference type="InterPro" id="IPR035909">
    <property type="entry name" value="CheB_C"/>
</dbReference>
<dbReference type="Gene3D" id="3.40.50.180">
    <property type="entry name" value="Methylesterase CheB, C-terminal domain"/>
    <property type="match status" value="1"/>
</dbReference>
<keyword evidence="5 9" id="KW-0597">Phosphoprotein</keyword>
<dbReference type="InterPro" id="IPR036097">
    <property type="entry name" value="HisK_dim/P_sf"/>
</dbReference>
<feature type="domain" description="PAS" evidence="14">
    <location>
        <begin position="1009"/>
        <end position="1080"/>
    </location>
</feature>
<dbReference type="SUPFAM" id="SSF52172">
    <property type="entry name" value="CheY-like"/>
    <property type="match status" value="1"/>
</dbReference>
<feature type="domain" description="PAC" evidence="15">
    <location>
        <begin position="1084"/>
        <end position="1136"/>
    </location>
</feature>
<dbReference type="CDD" id="cd17580">
    <property type="entry name" value="REC_2_DhkD-like"/>
    <property type="match status" value="1"/>
</dbReference>
<dbReference type="PANTHER" id="PTHR24422:SF27">
    <property type="entry name" value="PROTEIN-GLUTAMATE O-METHYLTRANSFERASE"/>
    <property type="match status" value="1"/>
</dbReference>
<dbReference type="SMART" id="SM00091">
    <property type="entry name" value="PAS"/>
    <property type="match status" value="4"/>
</dbReference>
<dbReference type="InterPro" id="IPR050903">
    <property type="entry name" value="Bact_Chemotaxis_MeTrfase"/>
</dbReference>
<dbReference type="InterPro" id="IPR000673">
    <property type="entry name" value="Sig_transdc_resp-reg_Me-estase"/>
</dbReference>